<feature type="domain" description="F420-non-reducing hydrogenase iron-sulfur subunit D" evidence="5">
    <location>
        <begin position="33"/>
        <end position="91"/>
    </location>
</feature>
<evidence type="ECO:0000313" key="6">
    <source>
        <dbReference type="EMBL" id="SHI76500.1"/>
    </source>
</evidence>
<dbReference type="EMBL" id="FQZM01000011">
    <property type="protein sequence ID" value="SHI76500.1"/>
    <property type="molecule type" value="Genomic_DNA"/>
</dbReference>
<dbReference type="AlphaFoldDB" id="A0A1M6DTN6"/>
<dbReference type="GO" id="GO:0051536">
    <property type="term" value="F:iron-sulfur cluster binding"/>
    <property type="evidence" value="ECO:0007669"/>
    <property type="project" value="UniProtKB-KW"/>
</dbReference>
<dbReference type="STRING" id="1121432.SAMN02745219_00995"/>
<evidence type="ECO:0000256" key="2">
    <source>
        <dbReference type="ARBA" id="ARBA00023002"/>
    </source>
</evidence>
<gene>
    <name evidence="6" type="ORF">SAMN02745219_00995</name>
</gene>
<protein>
    <submittedName>
        <fullName evidence="6">Methyl-viologen-reducing hydrogenase, delta subunit</fullName>
    </submittedName>
</protein>
<dbReference type="GO" id="GO:0016491">
    <property type="term" value="F:oxidoreductase activity"/>
    <property type="evidence" value="ECO:0007669"/>
    <property type="project" value="UniProtKB-KW"/>
</dbReference>
<dbReference type="InterPro" id="IPR003813">
    <property type="entry name" value="MvhD/FlpD"/>
</dbReference>
<keyword evidence="2" id="KW-0560">Oxidoreductase</keyword>
<keyword evidence="3" id="KW-0408">Iron</keyword>
<keyword evidence="7" id="KW-1185">Reference proteome</keyword>
<sequence length="91" mass="9774">MSVMLSQPPLADPVSQERQEPDLKVVASFEPKIVGLVCNWCSYAGADLAGTSRIQYPPNIRLVRVMCTGSVDPLYILRPLMDGADGVLVGG</sequence>
<keyword evidence="4" id="KW-0411">Iron-sulfur</keyword>
<reference evidence="7" key="1">
    <citation type="submission" date="2016-11" db="EMBL/GenBank/DDBJ databases">
        <authorList>
            <person name="Varghese N."/>
            <person name="Submissions S."/>
        </authorList>
    </citation>
    <scope>NUCLEOTIDE SEQUENCE [LARGE SCALE GENOMIC DNA]</scope>
    <source>
        <strain evidence="7">DSM 16057</strain>
    </source>
</reference>
<proteinExistence type="predicted"/>
<organism evidence="6 7">
    <name type="scientific">Desulfofundulus thermosubterraneus DSM 16057</name>
    <dbReference type="NCBI Taxonomy" id="1121432"/>
    <lineage>
        <taxon>Bacteria</taxon>
        <taxon>Bacillati</taxon>
        <taxon>Bacillota</taxon>
        <taxon>Clostridia</taxon>
        <taxon>Eubacteriales</taxon>
        <taxon>Peptococcaceae</taxon>
        <taxon>Desulfofundulus</taxon>
    </lineage>
</organism>
<dbReference type="Proteomes" id="UP000184529">
    <property type="component" value="Unassembled WGS sequence"/>
</dbReference>
<accession>A0A1M6DTN6</accession>
<dbReference type="GO" id="GO:0046872">
    <property type="term" value="F:metal ion binding"/>
    <property type="evidence" value="ECO:0007669"/>
    <property type="project" value="UniProtKB-KW"/>
</dbReference>
<keyword evidence="1" id="KW-0479">Metal-binding</keyword>
<evidence type="ECO:0000259" key="5">
    <source>
        <dbReference type="Pfam" id="PF02662"/>
    </source>
</evidence>
<evidence type="ECO:0000256" key="1">
    <source>
        <dbReference type="ARBA" id="ARBA00022723"/>
    </source>
</evidence>
<evidence type="ECO:0000313" key="7">
    <source>
        <dbReference type="Proteomes" id="UP000184529"/>
    </source>
</evidence>
<evidence type="ECO:0000256" key="4">
    <source>
        <dbReference type="ARBA" id="ARBA00023014"/>
    </source>
</evidence>
<evidence type="ECO:0000256" key="3">
    <source>
        <dbReference type="ARBA" id="ARBA00023004"/>
    </source>
</evidence>
<dbReference type="Pfam" id="PF02662">
    <property type="entry name" value="FlpD"/>
    <property type="match status" value="1"/>
</dbReference>
<name>A0A1M6DTN6_9FIRM</name>